<gene>
    <name evidence="3" type="ORF">TM35_001051100</name>
</gene>
<dbReference type="EMBL" id="NBCO01000105">
    <property type="protein sequence ID" value="ORC81853.1"/>
    <property type="molecule type" value="Genomic_DNA"/>
</dbReference>
<keyword evidence="4" id="KW-1185">Reference proteome</keyword>
<feature type="non-terminal residue" evidence="3">
    <location>
        <position position="229"/>
    </location>
</feature>
<accession>A0A1X0NEV3</accession>
<dbReference type="GeneID" id="39991437"/>
<sequence>MTKAVMVRCYLLCLLTLALCCACGLVWADGPNASESSNCVTIVGVPPFVKTVSCEEARIAIKAAEPTLRRSPKQANMTHGDPGVQGGKHVTTNSHQEQEVSQSDHAKVTVDSENKVRKGTQVVQQTLEADGTPSGTRGHNNHVSSPESAKGRITKPTEEHPPPASPVSDRQQSGEAPSESTQANGENPTVSASAPNGGDHRSTHENTSPMQEQEGEEGATSQDSQATTN</sequence>
<organism evidence="3 4">
    <name type="scientific">Trypanosoma theileri</name>
    <dbReference type="NCBI Taxonomy" id="67003"/>
    <lineage>
        <taxon>Eukaryota</taxon>
        <taxon>Discoba</taxon>
        <taxon>Euglenozoa</taxon>
        <taxon>Kinetoplastea</taxon>
        <taxon>Metakinetoplastina</taxon>
        <taxon>Trypanosomatida</taxon>
        <taxon>Trypanosomatidae</taxon>
        <taxon>Trypanosoma</taxon>
    </lineage>
</organism>
<feature type="compositionally biased region" description="Basic and acidic residues" evidence="1">
    <location>
        <begin position="96"/>
        <end position="116"/>
    </location>
</feature>
<feature type="compositionally biased region" description="Polar residues" evidence="1">
    <location>
        <begin position="168"/>
        <end position="194"/>
    </location>
</feature>
<feature type="region of interest" description="Disordered" evidence="1">
    <location>
        <begin position="65"/>
        <end position="229"/>
    </location>
</feature>
<dbReference type="VEuPathDB" id="TriTrypDB:TM35_001051100"/>
<evidence type="ECO:0000313" key="4">
    <source>
        <dbReference type="Proteomes" id="UP000192257"/>
    </source>
</evidence>
<proteinExistence type="predicted"/>
<feature type="signal peptide" evidence="2">
    <location>
        <begin position="1"/>
        <end position="28"/>
    </location>
</feature>
<protein>
    <recommendedName>
        <fullName evidence="5">Mucin-associated surface protein (MASP)</fullName>
    </recommendedName>
</protein>
<evidence type="ECO:0000313" key="3">
    <source>
        <dbReference type="EMBL" id="ORC81853.1"/>
    </source>
</evidence>
<feature type="compositionally biased region" description="Polar residues" evidence="1">
    <location>
        <begin position="219"/>
        <end position="229"/>
    </location>
</feature>
<evidence type="ECO:0000256" key="1">
    <source>
        <dbReference type="SAM" id="MobiDB-lite"/>
    </source>
</evidence>
<dbReference type="Proteomes" id="UP000192257">
    <property type="component" value="Unassembled WGS sequence"/>
</dbReference>
<dbReference type="RefSeq" id="XP_028877059.1">
    <property type="nucleotide sequence ID" value="XM_029031657.1"/>
</dbReference>
<feature type="chain" id="PRO_5012213642" description="Mucin-associated surface protein (MASP)" evidence="2">
    <location>
        <begin position="29"/>
        <end position="229"/>
    </location>
</feature>
<evidence type="ECO:0000256" key="2">
    <source>
        <dbReference type="SAM" id="SignalP"/>
    </source>
</evidence>
<reference evidence="3 4" key="1">
    <citation type="submission" date="2017-03" db="EMBL/GenBank/DDBJ databases">
        <title>An alternative strategy for trypanosome survival in the mammalian bloodstream revealed through genome and transcriptome analysis of the ubiquitous bovine parasite Trypanosoma (Megatrypanum) theileri.</title>
        <authorList>
            <person name="Kelly S."/>
            <person name="Ivens A."/>
            <person name="Mott A."/>
            <person name="O'Neill E."/>
            <person name="Emms D."/>
            <person name="Macleod O."/>
            <person name="Voorheis P."/>
            <person name="Matthews J."/>
            <person name="Matthews K."/>
            <person name="Carrington M."/>
        </authorList>
    </citation>
    <scope>NUCLEOTIDE SEQUENCE [LARGE SCALE GENOMIC DNA]</scope>
    <source>
        <strain evidence="3">Edinburgh</strain>
    </source>
</reference>
<feature type="compositionally biased region" description="Polar residues" evidence="1">
    <location>
        <begin position="121"/>
        <end position="147"/>
    </location>
</feature>
<evidence type="ECO:0008006" key="5">
    <source>
        <dbReference type="Google" id="ProtNLM"/>
    </source>
</evidence>
<comment type="caution">
    <text evidence="3">The sequence shown here is derived from an EMBL/GenBank/DDBJ whole genome shotgun (WGS) entry which is preliminary data.</text>
</comment>
<name>A0A1X0NEV3_9TRYP</name>
<keyword evidence="2" id="KW-0732">Signal</keyword>
<dbReference type="AlphaFoldDB" id="A0A1X0NEV3"/>